<feature type="domain" description="Tn3 transposase DDE" evidence="1">
    <location>
        <begin position="1"/>
        <end position="52"/>
    </location>
</feature>
<dbReference type="AlphaFoldDB" id="A0A7X0SF45"/>
<evidence type="ECO:0000259" key="1">
    <source>
        <dbReference type="Pfam" id="PF01526"/>
    </source>
</evidence>
<gene>
    <name evidence="2" type="ORF">H7E68_17360</name>
</gene>
<reference evidence="2 3" key="1">
    <citation type="submission" date="2020-08" db="EMBL/GenBank/DDBJ databases">
        <title>Clostridia isolated from Swiss meat.</title>
        <authorList>
            <person name="Wambui J."/>
            <person name="Stevens M.J.A."/>
            <person name="Stephan R."/>
        </authorList>
    </citation>
    <scope>NUCLEOTIDE SEQUENCE [LARGE SCALE GENOMIC DNA]</scope>
    <source>
        <strain evidence="2 3">CM001</strain>
    </source>
</reference>
<dbReference type="GO" id="GO:0004803">
    <property type="term" value="F:transposase activity"/>
    <property type="evidence" value="ECO:0007669"/>
    <property type="project" value="InterPro"/>
</dbReference>
<dbReference type="Pfam" id="PF01526">
    <property type="entry name" value="DDE_Tnp_Tn3"/>
    <property type="match status" value="1"/>
</dbReference>
<comment type="caution">
    <text evidence="2">The sequence shown here is derived from an EMBL/GenBank/DDBJ whole genome shotgun (WGS) entry which is preliminary data.</text>
</comment>
<sequence>MLQVVLLIKAGKIVPSTRLSKLNKYSHKDNLYQEFRELRIVIRTIFILQYTSYI</sequence>
<dbReference type="GO" id="GO:0006313">
    <property type="term" value="P:DNA transposition"/>
    <property type="evidence" value="ECO:0007669"/>
    <property type="project" value="InterPro"/>
</dbReference>
<dbReference type="EMBL" id="JACKWY010000014">
    <property type="protein sequence ID" value="MBB6716465.1"/>
    <property type="molecule type" value="Genomic_DNA"/>
</dbReference>
<name>A0A7X0SF45_9CLOT</name>
<dbReference type="Proteomes" id="UP000585258">
    <property type="component" value="Unassembled WGS sequence"/>
</dbReference>
<protein>
    <submittedName>
        <fullName evidence="2">Tn3 family transposase</fullName>
    </submittedName>
</protein>
<dbReference type="InterPro" id="IPR002513">
    <property type="entry name" value="Tn3_Tnp_DDE_dom"/>
</dbReference>
<evidence type="ECO:0000313" key="3">
    <source>
        <dbReference type="Proteomes" id="UP000585258"/>
    </source>
</evidence>
<evidence type="ECO:0000313" key="2">
    <source>
        <dbReference type="EMBL" id="MBB6716465.1"/>
    </source>
</evidence>
<organism evidence="2 3">
    <name type="scientific">Clostridium gasigenes</name>
    <dbReference type="NCBI Taxonomy" id="94869"/>
    <lineage>
        <taxon>Bacteria</taxon>
        <taxon>Bacillati</taxon>
        <taxon>Bacillota</taxon>
        <taxon>Clostridia</taxon>
        <taxon>Eubacteriales</taxon>
        <taxon>Clostridiaceae</taxon>
        <taxon>Clostridium</taxon>
    </lineage>
</organism>
<accession>A0A7X0SF45</accession>
<proteinExistence type="predicted"/>